<keyword evidence="2" id="KW-0813">Transport</keyword>
<dbReference type="PaxDb" id="572546-Arcpr_0666"/>
<evidence type="ECO:0000259" key="3">
    <source>
        <dbReference type="Pfam" id="PF13192"/>
    </source>
</evidence>
<dbReference type="InterPro" id="IPR012336">
    <property type="entry name" value="Thioredoxin-like_fold"/>
</dbReference>
<dbReference type="PANTHER" id="PTHR36450:SF1">
    <property type="entry name" value="THIOREDOXIN"/>
    <property type="match status" value="1"/>
</dbReference>
<dbReference type="OrthoDB" id="50016at2157"/>
<dbReference type="InterPro" id="IPR036249">
    <property type="entry name" value="Thioredoxin-like_sf"/>
</dbReference>
<dbReference type="HOGENOM" id="CLU_090389_18_1_2"/>
<comment type="similarity">
    <text evidence="1">Belongs to the glutaredoxin family.</text>
</comment>
<dbReference type="GeneID" id="8739326"/>
<keyword evidence="5" id="KW-1185">Reference proteome</keyword>
<dbReference type="NCBIfam" id="TIGR00412">
    <property type="entry name" value="redox_disulf_2"/>
    <property type="match status" value="1"/>
</dbReference>
<gene>
    <name evidence="4" type="ordered locus">Arcpr_0666</name>
</gene>
<reference evidence="4 5" key="1">
    <citation type="journal article" date="2010" name="Stand. Genomic Sci.">
        <title>Complete genome sequence of Archaeoglobus profundus type strain (AV18).</title>
        <authorList>
            <person name="von Jan M."/>
            <person name="Lapidus A."/>
            <person name="Del Rio T.G."/>
            <person name="Copeland A."/>
            <person name="Tice H."/>
            <person name="Cheng J.F."/>
            <person name="Lucas S."/>
            <person name="Chen F."/>
            <person name="Nolan M."/>
            <person name="Goodwin L."/>
            <person name="Han C."/>
            <person name="Pitluck S."/>
            <person name="Liolios K."/>
            <person name="Ivanova N."/>
            <person name="Mavromatis K."/>
            <person name="Ovchinnikova G."/>
            <person name="Chertkov O."/>
            <person name="Pati A."/>
            <person name="Chen A."/>
            <person name="Palaniappan K."/>
            <person name="Land M."/>
            <person name="Hauser L."/>
            <person name="Chang Y.J."/>
            <person name="Jeffries C.D."/>
            <person name="Saunders E."/>
            <person name="Brettin T."/>
            <person name="Detter J.C."/>
            <person name="Chain P."/>
            <person name="Eichinger K."/>
            <person name="Huber H."/>
            <person name="Spring S."/>
            <person name="Rohde M."/>
            <person name="Goker M."/>
            <person name="Wirth R."/>
            <person name="Woyke T."/>
            <person name="Bristow J."/>
            <person name="Eisen J.A."/>
            <person name="Markowitz V."/>
            <person name="Hugenholtz P."/>
            <person name="Kyrpides N.C."/>
            <person name="Klenk H.P."/>
        </authorList>
    </citation>
    <scope>NUCLEOTIDE SEQUENCE [LARGE SCALE GENOMIC DNA]</scope>
    <source>
        <strain evidence="5">DSM 5631 / JCM 9629 / NBRC 100127 / Av18</strain>
    </source>
</reference>
<dbReference type="PANTHER" id="PTHR36450">
    <property type="entry name" value="THIOREDOXIN"/>
    <property type="match status" value="1"/>
</dbReference>
<evidence type="ECO:0000313" key="5">
    <source>
        <dbReference type="Proteomes" id="UP000001901"/>
    </source>
</evidence>
<evidence type="ECO:0000256" key="1">
    <source>
        <dbReference type="ARBA" id="ARBA00007787"/>
    </source>
</evidence>
<feature type="domain" description="Thioredoxin-like fold" evidence="3">
    <location>
        <begin position="1"/>
        <end position="76"/>
    </location>
</feature>
<dbReference type="RefSeq" id="WP_012940067.1">
    <property type="nucleotide sequence ID" value="NC_013741.1"/>
</dbReference>
<dbReference type="InterPro" id="IPR005243">
    <property type="entry name" value="THIRX-like_proc"/>
</dbReference>
<dbReference type="Proteomes" id="UP000001901">
    <property type="component" value="Chromosome"/>
</dbReference>
<name>D2RHF6_ARCPA</name>
<dbReference type="Pfam" id="PF13192">
    <property type="entry name" value="Thioredoxin_3"/>
    <property type="match status" value="1"/>
</dbReference>
<dbReference type="AlphaFoldDB" id="D2RHF6"/>
<evidence type="ECO:0000256" key="2">
    <source>
        <dbReference type="ARBA" id="ARBA00022982"/>
    </source>
</evidence>
<dbReference type="KEGG" id="apo:Arcpr_0666"/>
<dbReference type="Gene3D" id="3.40.30.10">
    <property type="entry name" value="Glutaredoxin"/>
    <property type="match status" value="1"/>
</dbReference>
<dbReference type="SUPFAM" id="SSF52833">
    <property type="entry name" value="Thioredoxin-like"/>
    <property type="match status" value="1"/>
</dbReference>
<protein>
    <submittedName>
        <fullName evidence="4">Redox-active disulfide protein 2</fullName>
    </submittedName>
</protein>
<organism evidence="4 5">
    <name type="scientific">Archaeoglobus profundus (strain DSM 5631 / JCM 9629 / NBRC 100127 / Av18)</name>
    <dbReference type="NCBI Taxonomy" id="572546"/>
    <lineage>
        <taxon>Archaea</taxon>
        <taxon>Methanobacteriati</taxon>
        <taxon>Methanobacteriota</taxon>
        <taxon>Archaeoglobi</taxon>
        <taxon>Archaeoglobales</taxon>
        <taxon>Archaeoglobaceae</taxon>
        <taxon>Archaeoglobus</taxon>
    </lineage>
</organism>
<accession>D2RHF6</accession>
<evidence type="ECO:0000313" key="4">
    <source>
        <dbReference type="EMBL" id="ADB57731.1"/>
    </source>
</evidence>
<dbReference type="STRING" id="572546.Arcpr_0666"/>
<dbReference type="EMBL" id="CP001857">
    <property type="protein sequence ID" value="ADB57731.1"/>
    <property type="molecule type" value="Genomic_DNA"/>
</dbReference>
<proteinExistence type="inferred from homology"/>
<keyword evidence="2" id="KW-0249">Electron transport</keyword>
<sequence>MKIKVVGPGCPRCKATYKIVKKVIDKEGLDAELEYVTDMNEAANLGVIATPAVWIDGEVVIQGKVPKESELLEIIKKEKKGEMIFYLLNKLKTRYFTPDK</sequence>
<dbReference type="eggNOG" id="arCOG02713">
    <property type="taxonomic scope" value="Archaea"/>
</dbReference>